<name>A0A6M3KCP8_9ZZZZ</name>
<sequence length="61" mass="7063">MRAKIILHIEGNKEAIETVYFEITHGNSMKAAYSEYKNHKMIETKAEVYRTELEEVKSDGS</sequence>
<dbReference type="EMBL" id="MT142376">
    <property type="protein sequence ID" value="QJA79318.1"/>
    <property type="molecule type" value="Genomic_DNA"/>
</dbReference>
<organism evidence="2">
    <name type="scientific">viral metagenome</name>
    <dbReference type="NCBI Taxonomy" id="1070528"/>
    <lineage>
        <taxon>unclassified sequences</taxon>
        <taxon>metagenomes</taxon>
        <taxon>organismal metagenomes</taxon>
    </lineage>
</organism>
<protein>
    <submittedName>
        <fullName evidence="2">Uncharacterized protein</fullName>
    </submittedName>
</protein>
<dbReference type="EMBL" id="MT141195">
    <property type="protein sequence ID" value="QJA56021.1"/>
    <property type="molecule type" value="Genomic_DNA"/>
</dbReference>
<gene>
    <name evidence="2" type="ORF">MM415A00919_0015</name>
    <name evidence="1" type="ORF">MM415B01941_0012</name>
</gene>
<evidence type="ECO:0000313" key="1">
    <source>
        <dbReference type="EMBL" id="QJA56021.1"/>
    </source>
</evidence>
<evidence type="ECO:0000313" key="2">
    <source>
        <dbReference type="EMBL" id="QJA79318.1"/>
    </source>
</evidence>
<proteinExistence type="predicted"/>
<accession>A0A6M3KCP8</accession>
<reference evidence="2" key="1">
    <citation type="submission" date="2020-03" db="EMBL/GenBank/DDBJ databases">
        <title>The deep terrestrial virosphere.</title>
        <authorList>
            <person name="Holmfeldt K."/>
            <person name="Nilsson E."/>
            <person name="Simone D."/>
            <person name="Lopez-Fernandez M."/>
            <person name="Wu X."/>
            <person name="de Brujin I."/>
            <person name="Lundin D."/>
            <person name="Andersson A."/>
            <person name="Bertilsson S."/>
            <person name="Dopson M."/>
        </authorList>
    </citation>
    <scope>NUCLEOTIDE SEQUENCE</scope>
    <source>
        <strain evidence="2">MM415A00919</strain>
        <strain evidence="1">MM415B01941</strain>
    </source>
</reference>
<dbReference type="AlphaFoldDB" id="A0A6M3KCP8"/>